<evidence type="ECO:0000313" key="3">
    <source>
        <dbReference type="Proteomes" id="UP000663831"/>
    </source>
</evidence>
<accession>A0A8H2Y038</accession>
<sequence>MFYTMKRKSEDSDITASGSSDSTLKAGETRKTEVSREVPIEEPRPTTSKLPIRILIVGPSGFGKTQTINDFYYRTKEPTLNGIYQPTKRVVAQRFRFDGEIIELIDTPGFDNIDMSDLEAFTDIAEYLLNPKRIHKGITGIIYVHRAGNTVHSRSLLRNFRVLTNIFLGHTGITRLTFLVTQTGTQGVSYRNVLDEMKARGSVFGYTFPAGAVIAATPNQTGFIATLRSYLSQTPIMLPVQLNDSYKSHATFAARIEKELGYYEYQSAQSLLDGLEHQLRMDYENKLVDRRETDAQLQRELQKSQLEYSSLRSQLQLQENIEQSQVVQTLHDLNRMIEDLGRSVSSYLYDEYVTKAFDIDPADVTTLNASDLPALKSLAGHKHGMTSFIKTTSGQGMQIECFLDFMIRNKICLHLDREIFSPFHPGISSSLSQVLSATFENIQKQVPQVIAGKWRSNTFKYISLPEQHRPTIDQHINTQLNKLIDNDIMPLTRCVFGKDINMIAEHHNLLRAIIQKAWDWNTILKEDVIMLGEFCQVTYPHYSRFDPNSMVEFEASPRNTPPVKILGTLSLGLKSQRAMGGGNPVEETLVSKAVVLSKNVYT</sequence>
<protein>
    <submittedName>
        <fullName evidence="2">Uncharacterized protein</fullName>
    </submittedName>
</protein>
<feature type="region of interest" description="Disordered" evidence="1">
    <location>
        <begin position="1"/>
        <end position="45"/>
    </location>
</feature>
<organism evidence="2 3">
    <name type="scientific">Rhizoctonia solani</name>
    <dbReference type="NCBI Taxonomy" id="456999"/>
    <lineage>
        <taxon>Eukaryota</taxon>
        <taxon>Fungi</taxon>
        <taxon>Dikarya</taxon>
        <taxon>Basidiomycota</taxon>
        <taxon>Agaricomycotina</taxon>
        <taxon>Agaricomycetes</taxon>
        <taxon>Cantharellales</taxon>
        <taxon>Ceratobasidiaceae</taxon>
        <taxon>Rhizoctonia</taxon>
    </lineage>
</organism>
<proteinExistence type="predicted"/>
<dbReference type="CDD" id="cd00882">
    <property type="entry name" value="Ras_like_GTPase"/>
    <property type="match status" value="1"/>
</dbReference>
<dbReference type="EMBL" id="CAJMWV010001565">
    <property type="protein sequence ID" value="CAE6440517.1"/>
    <property type="molecule type" value="Genomic_DNA"/>
</dbReference>
<feature type="compositionally biased region" description="Basic and acidic residues" evidence="1">
    <location>
        <begin position="27"/>
        <end position="44"/>
    </location>
</feature>
<dbReference type="Gene3D" id="3.40.50.300">
    <property type="entry name" value="P-loop containing nucleotide triphosphate hydrolases"/>
    <property type="match status" value="1"/>
</dbReference>
<dbReference type="OrthoDB" id="3222645at2759"/>
<evidence type="ECO:0000256" key="1">
    <source>
        <dbReference type="SAM" id="MobiDB-lite"/>
    </source>
</evidence>
<dbReference type="InterPro" id="IPR027417">
    <property type="entry name" value="P-loop_NTPase"/>
</dbReference>
<name>A0A8H2Y038_9AGAM</name>
<feature type="compositionally biased region" description="Polar residues" evidence="1">
    <location>
        <begin position="14"/>
        <end position="23"/>
    </location>
</feature>
<evidence type="ECO:0000313" key="2">
    <source>
        <dbReference type="EMBL" id="CAE6440517.1"/>
    </source>
</evidence>
<reference evidence="2" key="1">
    <citation type="submission" date="2021-01" db="EMBL/GenBank/DDBJ databases">
        <authorList>
            <person name="Kaushik A."/>
        </authorList>
    </citation>
    <scope>NUCLEOTIDE SEQUENCE</scope>
    <source>
        <strain evidence="2">AG3-1AP</strain>
    </source>
</reference>
<comment type="caution">
    <text evidence="2">The sequence shown here is derived from an EMBL/GenBank/DDBJ whole genome shotgun (WGS) entry which is preliminary data.</text>
</comment>
<dbReference type="AlphaFoldDB" id="A0A8H2Y038"/>
<dbReference type="Proteomes" id="UP000663831">
    <property type="component" value="Unassembled WGS sequence"/>
</dbReference>
<gene>
    <name evidence="2" type="ORF">RDB_LOCUS53268</name>
</gene>
<dbReference type="SUPFAM" id="SSF52540">
    <property type="entry name" value="P-loop containing nucleoside triphosphate hydrolases"/>
    <property type="match status" value="1"/>
</dbReference>